<feature type="transmembrane region" description="Helical" evidence="3">
    <location>
        <begin position="615"/>
        <end position="640"/>
    </location>
</feature>
<feature type="transmembrane region" description="Helical" evidence="3">
    <location>
        <begin position="49"/>
        <end position="77"/>
    </location>
</feature>
<organism evidence="5 6">
    <name type="scientific">Elysia crispata</name>
    <name type="common">lettuce slug</name>
    <dbReference type="NCBI Taxonomy" id="231223"/>
    <lineage>
        <taxon>Eukaryota</taxon>
        <taxon>Metazoa</taxon>
        <taxon>Spiralia</taxon>
        <taxon>Lophotrochozoa</taxon>
        <taxon>Mollusca</taxon>
        <taxon>Gastropoda</taxon>
        <taxon>Heterobranchia</taxon>
        <taxon>Euthyneura</taxon>
        <taxon>Panpulmonata</taxon>
        <taxon>Sacoglossa</taxon>
        <taxon>Placobranchoidea</taxon>
        <taxon>Plakobranchidae</taxon>
        <taxon>Elysia</taxon>
    </lineage>
</organism>
<feature type="compositionally biased region" description="Basic and acidic residues" evidence="2">
    <location>
        <begin position="352"/>
        <end position="383"/>
    </location>
</feature>
<feature type="transmembrane region" description="Helical" evidence="3">
    <location>
        <begin position="115"/>
        <end position="137"/>
    </location>
</feature>
<dbReference type="GO" id="GO:0008028">
    <property type="term" value="F:monocarboxylic acid transmembrane transporter activity"/>
    <property type="evidence" value="ECO:0007669"/>
    <property type="project" value="TreeGrafter"/>
</dbReference>
<keyword evidence="3" id="KW-0812">Transmembrane</keyword>
<feature type="region of interest" description="Disordered" evidence="2">
    <location>
        <begin position="646"/>
        <end position="677"/>
    </location>
</feature>
<feature type="transmembrane region" description="Helical" evidence="3">
    <location>
        <begin position="547"/>
        <end position="565"/>
    </location>
</feature>
<proteinExistence type="predicted"/>
<feature type="compositionally biased region" description="Acidic residues" evidence="2">
    <location>
        <begin position="650"/>
        <end position="661"/>
    </location>
</feature>
<keyword evidence="6" id="KW-1185">Reference proteome</keyword>
<evidence type="ECO:0000256" key="2">
    <source>
        <dbReference type="SAM" id="MobiDB-lite"/>
    </source>
</evidence>
<feature type="transmembrane region" description="Helical" evidence="3">
    <location>
        <begin position="149"/>
        <end position="171"/>
    </location>
</feature>
<name>A0AAE1E749_9GAST</name>
<accession>A0AAE1E749</accession>
<dbReference type="AlphaFoldDB" id="A0AAE1E749"/>
<feature type="region of interest" description="Disordered" evidence="2">
    <location>
        <begin position="1"/>
        <end position="27"/>
    </location>
</feature>
<dbReference type="InterPro" id="IPR020846">
    <property type="entry name" value="MFS_dom"/>
</dbReference>
<gene>
    <name evidence="5" type="ORF">RRG08_013326</name>
</gene>
<sequence>MSGPREDGQGRYSGGNAAADAAADDGEDVDDAFGNEDVVKVEEEVVDSAFGWVIVLGGFLVQLVNGALMRTVGIYFLQFRARYGKSAYLTTWPGAISLTVQGFVGPLSTALCNRYSVRTIVILGTSLNVLGLILTGFCTDITPLFFTYGILQGIGRGLLLTSGVFIVNMYFDKLRARAMGVTLAGAGLGTFGLVPLQQWLFDSLGFTNAFLVIAAVAASNFLSAALFRPFSVQVEMRRAKKLNQRASDSPRQREDVDPDHLSHGVFRLNQRASDSPRQREDVDPDHLSHSVFRLNQRASDSPRQREDVHPDHLSHSVFRLNQRASDSPRQREDVHPDHLSHSVFRLNQRASDSPRQREDVDPDHLSHGVFDSEKSRKSLKQSDTEVEGILQNKAVLYGNLDPEEFQQSRICGAQGRLEQISWFRAALKTCFPVEHKQQEKQSTERRKLFHFELLKDVPFLIMCISMVFFTIVMKIFFNFLPALGTSRGLDQSEASFLISACGIGDIIGRISSGFFMDPAWIRPEILYCSVLFASAGVTATLTCLHGFHLFCIVAAIFGFFAGVCISQRPTLLLMILGREIFTTSFGLMYAAQGIATLIGPPISGALEDALGSYDYSFYLAAACMVVAGVLFTISCVLLAARRSRSRKELEQEEPQSVEGSEETAISQHDRASKSSQS</sequence>
<dbReference type="InterPro" id="IPR011701">
    <property type="entry name" value="MFS"/>
</dbReference>
<feature type="compositionally biased region" description="Basic and acidic residues" evidence="2">
    <location>
        <begin position="274"/>
        <end position="288"/>
    </location>
</feature>
<feature type="compositionally biased region" description="Basic and acidic residues" evidence="2">
    <location>
        <begin position="667"/>
        <end position="677"/>
    </location>
</feature>
<feature type="compositionally biased region" description="Basic and acidic residues" evidence="2">
    <location>
        <begin position="300"/>
        <end position="314"/>
    </location>
</feature>
<feature type="transmembrane region" description="Helical" evidence="3">
    <location>
        <begin position="457"/>
        <end position="476"/>
    </location>
</feature>
<feature type="transmembrane region" description="Helical" evidence="3">
    <location>
        <begin position="586"/>
        <end position="603"/>
    </location>
</feature>
<evidence type="ECO:0000313" key="6">
    <source>
        <dbReference type="Proteomes" id="UP001283361"/>
    </source>
</evidence>
<dbReference type="GO" id="GO:0016020">
    <property type="term" value="C:membrane"/>
    <property type="evidence" value="ECO:0007669"/>
    <property type="project" value="UniProtKB-SubCell"/>
</dbReference>
<feature type="compositionally biased region" description="Basic and acidic residues" evidence="2">
    <location>
        <begin position="248"/>
        <end position="262"/>
    </location>
</feature>
<evidence type="ECO:0000256" key="3">
    <source>
        <dbReference type="SAM" id="Phobius"/>
    </source>
</evidence>
<comment type="caution">
    <text evidence="5">The sequence shown here is derived from an EMBL/GenBank/DDBJ whole genome shotgun (WGS) entry which is preliminary data.</text>
</comment>
<evidence type="ECO:0000256" key="1">
    <source>
        <dbReference type="ARBA" id="ARBA00004141"/>
    </source>
</evidence>
<feature type="domain" description="Major facilitator superfamily (MFS) profile" evidence="4">
    <location>
        <begin position="458"/>
        <end position="677"/>
    </location>
</feature>
<feature type="region of interest" description="Disordered" evidence="2">
    <location>
        <begin position="241"/>
        <end position="384"/>
    </location>
</feature>
<dbReference type="Pfam" id="PF07690">
    <property type="entry name" value="MFS_1"/>
    <property type="match status" value="2"/>
</dbReference>
<dbReference type="Gene3D" id="1.20.1250.20">
    <property type="entry name" value="MFS general substrate transporter like domains"/>
    <property type="match status" value="2"/>
</dbReference>
<keyword evidence="3" id="KW-0472">Membrane</keyword>
<dbReference type="PANTHER" id="PTHR11360:SF306">
    <property type="entry name" value="RE01051P"/>
    <property type="match status" value="1"/>
</dbReference>
<dbReference type="InterPro" id="IPR036259">
    <property type="entry name" value="MFS_trans_sf"/>
</dbReference>
<reference evidence="5" key="1">
    <citation type="journal article" date="2023" name="G3 (Bethesda)">
        <title>A reference genome for the long-term kleptoplast-retaining sea slug Elysia crispata morphotype clarki.</title>
        <authorList>
            <person name="Eastman K.E."/>
            <person name="Pendleton A.L."/>
            <person name="Shaikh M.A."/>
            <person name="Suttiyut T."/>
            <person name="Ogas R."/>
            <person name="Tomko P."/>
            <person name="Gavelis G."/>
            <person name="Widhalm J.R."/>
            <person name="Wisecaver J.H."/>
        </authorList>
    </citation>
    <scope>NUCLEOTIDE SEQUENCE</scope>
    <source>
        <strain evidence="5">ECLA1</strain>
    </source>
</reference>
<dbReference type="Proteomes" id="UP001283361">
    <property type="component" value="Unassembled WGS sequence"/>
</dbReference>
<feature type="transmembrane region" description="Helical" evidence="3">
    <location>
        <begin position="178"/>
        <end position="200"/>
    </location>
</feature>
<evidence type="ECO:0000259" key="4">
    <source>
        <dbReference type="PROSITE" id="PS50850"/>
    </source>
</evidence>
<feature type="compositionally biased region" description="Basic and acidic residues" evidence="2">
    <location>
        <begin position="326"/>
        <end position="340"/>
    </location>
</feature>
<dbReference type="PROSITE" id="PS50850">
    <property type="entry name" value="MFS"/>
    <property type="match status" value="1"/>
</dbReference>
<protein>
    <recommendedName>
        <fullName evidence="4">Major facilitator superfamily (MFS) profile domain-containing protein</fullName>
    </recommendedName>
</protein>
<dbReference type="EMBL" id="JAWDGP010000946">
    <property type="protein sequence ID" value="KAK3796020.1"/>
    <property type="molecule type" value="Genomic_DNA"/>
</dbReference>
<comment type="subcellular location">
    <subcellularLocation>
        <location evidence="1">Membrane</location>
        <topology evidence="1">Multi-pass membrane protein</topology>
    </subcellularLocation>
</comment>
<dbReference type="InterPro" id="IPR050327">
    <property type="entry name" value="Proton-linked_MCT"/>
</dbReference>
<dbReference type="PANTHER" id="PTHR11360">
    <property type="entry name" value="MONOCARBOXYLATE TRANSPORTER"/>
    <property type="match status" value="1"/>
</dbReference>
<evidence type="ECO:0000313" key="5">
    <source>
        <dbReference type="EMBL" id="KAK3796020.1"/>
    </source>
</evidence>
<keyword evidence="3" id="KW-1133">Transmembrane helix</keyword>
<feature type="transmembrane region" description="Helical" evidence="3">
    <location>
        <begin position="206"/>
        <end position="227"/>
    </location>
</feature>
<dbReference type="SUPFAM" id="SSF103473">
    <property type="entry name" value="MFS general substrate transporter"/>
    <property type="match status" value="1"/>
</dbReference>